<name>A0A8P4FVG0_DICLA</name>
<keyword evidence="4" id="KW-1185">Reference proteome</keyword>
<dbReference type="AlphaFoldDB" id="A0A8P4FVG0"/>
<dbReference type="SUPFAM" id="SSF56436">
    <property type="entry name" value="C-type lectin-like"/>
    <property type="match status" value="1"/>
</dbReference>
<dbReference type="GeneTree" id="ENSGT00940000161814"/>
<dbReference type="Proteomes" id="UP000694389">
    <property type="component" value="Unassembled WGS sequence"/>
</dbReference>
<feature type="domain" description="C-type lectin" evidence="2">
    <location>
        <begin position="54"/>
        <end position="85"/>
    </location>
</feature>
<dbReference type="Gene3D" id="3.10.100.10">
    <property type="entry name" value="Mannose-Binding Protein A, subunit A"/>
    <property type="match status" value="1"/>
</dbReference>
<dbReference type="InterPro" id="IPR001304">
    <property type="entry name" value="C-type_lectin-like"/>
</dbReference>
<dbReference type="Ensembl" id="ENSDLAT00005067233.1">
    <property type="protein sequence ID" value="ENSDLAP00005064375.1"/>
    <property type="gene ID" value="ENSDLAG00005027971.1"/>
</dbReference>
<dbReference type="Ensembl" id="ENSDLAT00005067641.1">
    <property type="protein sequence ID" value="ENSDLAP00005068127.1"/>
    <property type="gene ID" value="ENSDLAG00005026934.1"/>
</dbReference>
<keyword evidence="1" id="KW-0812">Transmembrane</keyword>
<dbReference type="PANTHER" id="PTHR22803">
    <property type="entry name" value="MANNOSE, PHOSPHOLIPASE, LECTIN RECEPTOR RELATED"/>
    <property type="match status" value="1"/>
</dbReference>
<organism evidence="3 4">
    <name type="scientific">Dicentrarchus labrax</name>
    <name type="common">European seabass</name>
    <name type="synonym">Morone labrax</name>
    <dbReference type="NCBI Taxonomy" id="13489"/>
    <lineage>
        <taxon>Eukaryota</taxon>
        <taxon>Metazoa</taxon>
        <taxon>Chordata</taxon>
        <taxon>Craniata</taxon>
        <taxon>Vertebrata</taxon>
        <taxon>Euteleostomi</taxon>
        <taxon>Actinopterygii</taxon>
        <taxon>Neopterygii</taxon>
        <taxon>Teleostei</taxon>
        <taxon>Neoteleostei</taxon>
        <taxon>Acanthomorphata</taxon>
        <taxon>Eupercaria</taxon>
        <taxon>Moronidae</taxon>
        <taxon>Dicentrarchus</taxon>
    </lineage>
</organism>
<evidence type="ECO:0000313" key="4">
    <source>
        <dbReference type="Proteomes" id="UP000694389"/>
    </source>
</evidence>
<accession>A0A8P4FVG0</accession>
<evidence type="ECO:0000259" key="2">
    <source>
        <dbReference type="Pfam" id="PF00059"/>
    </source>
</evidence>
<sequence length="104" mass="12315">MSFQLFQTLRVNLGQRKLLLVRIFFFRFILMARSCPSGWTAFNSRCFLYVPRVLNWAQAERNCQSMGGNLASVHSFQELYFLLNFFIYFFYYCNGNGRGRLPPT</sequence>
<dbReference type="Ensembl" id="ENSDLAT00005087223.1">
    <property type="protein sequence ID" value="ENSDLAP00005074751.1"/>
    <property type="gene ID" value="ENSDLAG00005028185.1"/>
</dbReference>
<evidence type="ECO:0000313" key="3">
    <source>
        <dbReference type="Ensembl" id="ENSDLAP00005064375.1"/>
    </source>
</evidence>
<dbReference type="Ensembl" id="ENSDLAT00005083442.1">
    <property type="protein sequence ID" value="ENSDLAP00005074839.1"/>
    <property type="gene ID" value="ENSDLAG00005027256.1"/>
</dbReference>
<dbReference type="InterPro" id="IPR050111">
    <property type="entry name" value="C-type_lectin/snaclec_domain"/>
</dbReference>
<feature type="transmembrane region" description="Helical" evidence="1">
    <location>
        <begin position="75"/>
        <end position="93"/>
    </location>
</feature>
<proteinExistence type="predicted"/>
<dbReference type="InterPro" id="IPR016187">
    <property type="entry name" value="CTDL_fold"/>
</dbReference>
<evidence type="ECO:0000256" key="1">
    <source>
        <dbReference type="SAM" id="Phobius"/>
    </source>
</evidence>
<dbReference type="Pfam" id="PF00059">
    <property type="entry name" value="Lectin_C"/>
    <property type="match status" value="1"/>
</dbReference>
<keyword evidence="1" id="KW-1133">Transmembrane helix</keyword>
<dbReference type="GeneTree" id="ENSGT01150000287167"/>
<keyword evidence="1" id="KW-0472">Membrane</keyword>
<feature type="transmembrane region" description="Helical" evidence="1">
    <location>
        <begin position="20"/>
        <end position="42"/>
    </location>
</feature>
<dbReference type="InterPro" id="IPR016186">
    <property type="entry name" value="C-type_lectin-like/link_sf"/>
</dbReference>
<protein>
    <recommendedName>
        <fullName evidence="2">C-type lectin domain-containing protein</fullName>
    </recommendedName>
</protein>
<reference evidence="3" key="1">
    <citation type="submission" date="2025-05" db="UniProtKB">
        <authorList>
            <consortium name="Ensembl"/>
        </authorList>
    </citation>
    <scope>IDENTIFICATION</scope>
</reference>